<dbReference type="EMBL" id="MT142373">
    <property type="protein sequence ID" value="QJA79240.1"/>
    <property type="molecule type" value="Genomic_DNA"/>
</dbReference>
<dbReference type="AlphaFoldDB" id="A0A6M3KBK5"/>
<evidence type="ECO:0000313" key="1">
    <source>
        <dbReference type="EMBL" id="QJA79240.1"/>
    </source>
</evidence>
<reference evidence="1" key="1">
    <citation type="submission" date="2020-03" db="EMBL/GenBank/DDBJ databases">
        <title>The deep terrestrial virosphere.</title>
        <authorList>
            <person name="Holmfeldt K."/>
            <person name="Nilsson E."/>
            <person name="Simone D."/>
            <person name="Lopez-Fernandez M."/>
            <person name="Wu X."/>
            <person name="de Brujin I."/>
            <person name="Lundin D."/>
            <person name="Andersson A."/>
            <person name="Bertilsson S."/>
            <person name="Dopson M."/>
        </authorList>
    </citation>
    <scope>NUCLEOTIDE SEQUENCE</scope>
    <source>
        <strain evidence="1">MM415A00925</strain>
    </source>
</reference>
<sequence>MENKGIHSKCIEAWNKLDIGEEVSCKEFMQDVDNNSQPNFEYAILRSTASSFLSTRVTFRVATVDKSGGVGQYRYTKVEKFTPSPTPKQPQKPLLEEADAITLGGSIISLIKSLQDSITHLKRENKQKLEDNTHLHRLLISAKEKIIELNGQVASGKKTINLADIQAHLYDKTNPKP</sequence>
<proteinExistence type="predicted"/>
<accession>A0A6M3KBK5</accession>
<name>A0A6M3KBK5_9ZZZZ</name>
<organism evidence="1">
    <name type="scientific">viral metagenome</name>
    <dbReference type="NCBI Taxonomy" id="1070528"/>
    <lineage>
        <taxon>unclassified sequences</taxon>
        <taxon>metagenomes</taxon>
        <taxon>organismal metagenomes</taxon>
    </lineage>
</organism>
<protein>
    <submittedName>
        <fullName evidence="1">Uncharacterized protein</fullName>
    </submittedName>
</protein>
<gene>
    <name evidence="1" type="ORF">MM415A00925_0016</name>
</gene>